<evidence type="ECO:0000256" key="10">
    <source>
        <dbReference type="ARBA" id="ARBA00023004"/>
    </source>
</evidence>
<dbReference type="GO" id="GO:0020037">
    <property type="term" value="F:heme binding"/>
    <property type="evidence" value="ECO:0007669"/>
    <property type="project" value="TreeGrafter"/>
</dbReference>
<evidence type="ECO:0000256" key="2">
    <source>
        <dbReference type="ARBA" id="ARBA00008622"/>
    </source>
</evidence>
<evidence type="ECO:0000256" key="4">
    <source>
        <dbReference type="ARBA" id="ARBA00022475"/>
    </source>
</evidence>
<keyword evidence="15" id="KW-1185">Reference proteome</keyword>
<dbReference type="EMBL" id="CP022358">
    <property type="protein sequence ID" value="ASK68895.1"/>
    <property type="molecule type" value="Genomic_DNA"/>
</dbReference>
<keyword evidence="11 12" id="KW-0472">Membrane</keyword>
<gene>
    <name evidence="14" type="ORF">CF168_08375</name>
</gene>
<evidence type="ECO:0000259" key="13">
    <source>
        <dbReference type="Pfam" id="PF01292"/>
    </source>
</evidence>
<sequence>MSNQQPIPVEMKSYLVWDRPTRLFHWINLLLVLALLIVGGMMMFRSDLGITELSGKIGLKTLHVIIGYGFAINLLIRLVWGFMGNKYARFSHMFPNANSKAELQTYKAELAAGKNPQYLGHNPKGKFAVLAIMLLLVTIMFTGLIRAGTDIYYPPLGSTVQQYLATANVDPSSLKPYDATGVDTDKANAIKPMKGLAGEVHVYAVYLLMLLIVLHVFAVLYTEIKRQPGIISAMFSGKKLIQGQPKDE</sequence>
<proteinExistence type="inferred from homology"/>
<feature type="transmembrane region" description="Helical" evidence="12">
    <location>
        <begin position="200"/>
        <end position="221"/>
    </location>
</feature>
<dbReference type="PANTHER" id="PTHR30485:SF2">
    <property type="entry name" value="BLL0597 PROTEIN"/>
    <property type="match status" value="1"/>
</dbReference>
<comment type="subcellular location">
    <subcellularLocation>
        <location evidence="1">Cell membrane</location>
        <topology evidence="1">Multi-pass membrane protein</topology>
    </subcellularLocation>
</comment>
<keyword evidence="6 12" id="KW-0812">Transmembrane</keyword>
<evidence type="ECO:0000256" key="9">
    <source>
        <dbReference type="ARBA" id="ARBA00022989"/>
    </source>
</evidence>
<evidence type="ECO:0000313" key="14">
    <source>
        <dbReference type="EMBL" id="ASK68895.1"/>
    </source>
</evidence>
<dbReference type="Gene3D" id="1.20.950.20">
    <property type="entry name" value="Transmembrane di-heme cytochromes, Chain C"/>
    <property type="match status" value="1"/>
</dbReference>
<evidence type="ECO:0000256" key="6">
    <source>
        <dbReference type="ARBA" id="ARBA00022692"/>
    </source>
</evidence>
<dbReference type="Pfam" id="PF01292">
    <property type="entry name" value="Ni_hydr_CYTB"/>
    <property type="match status" value="1"/>
</dbReference>
<evidence type="ECO:0000256" key="3">
    <source>
        <dbReference type="ARBA" id="ARBA00022448"/>
    </source>
</evidence>
<accession>A0A220ULA3</accession>
<evidence type="ECO:0000256" key="12">
    <source>
        <dbReference type="SAM" id="Phobius"/>
    </source>
</evidence>
<feature type="transmembrane region" description="Helical" evidence="12">
    <location>
        <begin position="23"/>
        <end position="44"/>
    </location>
</feature>
<dbReference type="InterPro" id="IPR016174">
    <property type="entry name" value="Di-haem_cyt_TM"/>
</dbReference>
<evidence type="ECO:0000256" key="5">
    <source>
        <dbReference type="ARBA" id="ARBA00022617"/>
    </source>
</evidence>
<dbReference type="GO" id="GO:0022904">
    <property type="term" value="P:respiratory electron transport chain"/>
    <property type="evidence" value="ECO:0007669"/>
    <property type="project" value="InterPro"/>
</dbReference>
<keyword evidence="3" id="KW-0813">Transport</keyword>
<dbReference type="InterPro" id="IPR051542">
    <property type="entry name" value="Hydrogenase_cytochrome"/>
</dbReference>
<dbReference type="KEGG" id="sbj:CF168_08375"/>
<dbReference type="PANTHER" id="PTHR30485">
    <property type="entry name" value="NI/FE-HYDROGENASE 1 B-TYPE CYTOCHROME SUBUNIT"/>
    <property type="match status" value="1"/>
</dbReference>
<reference evidence="14 15" key="1">
    <citation type="submission" date="2017-07" db="EMBL/GenBank/DDBJ databases">
        <title>Phenotypical and genomic characterization of a clinical isolate of Shewanella bicestrii sp. nov. producing an extended-spectrum beta-lactamase and a new oxacillinase variant.</title>
        <authorList>
            <person name="Jousset A.B."/>
            <person name="Bonnin R.A."/>
            <person name="Girlich D."/>
            <person name="Dabos L."/>
            <person name="Potron A."/>
            <person name="Dortet L."/>
            <person name="Glaser P."/>
            <person name="Naas T."/>
        </authorList>
    </citation>
    <scope>NUCLEOTIDE SEQUENCE [LARGE SCALE GENOMIC DNA]</scope>
    <source>
        <strain evidence="14 15">JAB-1</strain>
    </source>
</reference>
<keyword evidence="10" id="KW-0408">Iron</keyword>
<keyword evidence="4" id="KW-1003">Cell membrane</keyword>
<keyword evidence="8" id="KW-0249">Electron transport</keyword>
<dbReference type="RefSeq" id="WP_089067574.1">
    <property type="nucleotide sequence ID" value="NZ_CP022358.1"/>
</dbReference>
<dbReference type="GO" id="GO:0005886">
    <property type="term" value="C:plasma membrane"/>
    <property type="evidence" value="ECO:0007669"/>
    <property type="project" value="UniProtKB-SubCell"/>
</dbReference>
<comment type="similarity">
    <text evidence="2">Belongs to the HupC/HyaC/HydC family.</text>
</comment>
<protein>
    <submittedName>
        <fullName evidence="14">Cytochrome B</fullName>
    </submittedName>
</protein>
<keyword evidence="5" id="KW-0349">Heme</keyword>
<feature type="domain" description="Cytochrome b561 bacterial/Ni-hydrogenase" evidence="13">
    <location>
        <begin position="16"/>
        <end position="237"/>
    </location>
</feature>
<evidence type="ECO:0000256" key="1">
    <source>
        <dbReference type="ARBA" id="ARBA00004651"/>
    </source>
</evidence>
<dbReference type="InterPro" id="IPR000516">
    <property type="entry name" value="Ni-dep_Hydgase_cyt-B"/>
</dbReference>
<evidence type="ECO:0000256" key="7">
    <source>
        <dbReference type="ARBA" id="ARBA00022723"/>
    </source>
</evidence>
<dbReference type="AlphaFoldDB" id="A0A220ULA3"/>
<dbReference type="SUPFAM" id="SSF81342">
    <property type="entry name" value="Transmembrane di-heme cytochromes"/>
    <property type="match status" value="1"/>
</dbReference>
<organism evidence="14 15">
    <name type="scientific">Shewanella bicestrii</name>
    <dbReference type="NCBI Taxonomy" id="2018305"/>
    <lineage>
        <taxon>Bacteria</taxon>
        <taxon>Pseudomonadati</taxon>
        <taxon>Pseudomonadota</taxon>
        <taxon>Gammaproteobacteria</taxon>
        <taxon>Alteromonadales</taxon>
        <taxon>Shewanellaceae</taxon>
        <taxon>Shewanella</taxon>
    </lineage>
</organism>
<dbReference type="GO" id="GO:0005506">
    <property type="term" value="F:iron ion binding"/>
    <property type="evidence" value="ECO:0007669"/>
    <property type="project" value="InterPro"/>
</dbReference>
<name>A0A220ULA3_9GAMM</name>
<feature type="transmembrane region" description="Helical" evidence="12">
    <location>
        <begin position="127"/>
        <end position="145"/>
    </location>
</feature>
<evidence type="ECO:0000256" key="8">
    <source>
        <dbReference type="ARBA" id="ARBA00022982"/>
    </source>
</evidence>
<evidence type="ECO:0000313" key="15">
    <source>
        <dbReference type="Proteomes" id="UP000198367"/>
    </source>
</evidence>
<keyword evidence="7" id="KW-0479">Metal-binding</keyword>
<dbReference type="GO" id="GO:0009055">
    <property type="term" value="F:electron transfer activity"/>
    <property type="evidence" value="ECO:0007669"/>
    <property type="project" value="InterPro"/>
</dbReference>
<keyword evidence="9 12" id="KW-1133">Transmembrane helix</keyword>
<dbReference type="PRINTS" id="PR00161">
    <property type="entry name" value="NIHGNASECYTB"/>
</dbReference>
<evidence type="ECO:0000256" key="11">
    <source>
        <dbReference type="ARBA" id="ARBA00023136"/>
    </source>
</evidence>
<dbReference type="InterPro" id="IPR011577">
    <property type="entry name" value="Cyt_b561_bac/Ni-Hgenase"/>
</dbReference>
<dbReference type="Proteomes" id="UP000198367">
    <property type="component" value="Chromosome"/>
</dbReference>
<feature type="transmembrane region" description="Helical" evidence="12">
    <location>
        <begin position="64"/>
        <end position="83"/>
    </location>
</feature>